<organism evidence="2 3">
    <name type="scientific">Aerosakkonema funiforme FACHB-1375</name>
    <dbReference type="NCBI Taxonomy" id="2949571"/>
    <lineage>
        <taxon>Bacteria</taxon>
        <taxon>Bacillati</taxon>
        <taxon>Cyanobacteriota</taxon>
        <taxon>Cyanophyceae</taxon>
        <taxon>Oscillatoriophycideae</taxon>
        <taxon>Aerosakkonematales</taxon>
        <taxon>Aerosakkonemataceae</taxon>
        <taxon>Aerosakkonema</taxon>
    </lineage>
</organism>
<gene>
    <name evidence="2" type="ORF">H6G03_14260</name>
</gene>
<feature type="domain" description="NACHT" evidence="1">
    <location>
        <begin position="177"/>
        <end position="294"/>
    </location>
</feature>
<reference evidence="2" key="1">
    <citation type="journal article" date="2015" name="ISME J.">
        <title>Draft Genome Sequence of Streptomyces incarnatus NRRL8089, which Produces the Nucleoside Antibiotic Sinefungin.</title>
        <authorList>
            <person name="Oshima K."/>
            <person name="Hattori M."/>
            <person name="Shimizu H."/>
            <person name="Fukuda K."/>
            <person name="Nemoto M."/>
            <person name="Inagaki K."/>
            <person name="Tamura T."/>
        </authorList>
    </citation>
    <scope>NUCLEOTIDE SEQUENCE</scope>
    <source>
        <strain evidence="2">FACHB-1375</strain>
    </source>
</reference>
<dbReference type="PANTHER" id="PTHR46844">
    <property type="entry name" value="SLR5058 PROTEIN"/>
    <property type="match status" value="1"/>
</dbReference>
<dbReference type="EMBL" id="JACJPW010000033">
    <property type="protein sequence ID" value="MBD2182250.1"/>
    <property type="molecule type" value="Genomic_DNA"/>
</dbReference>
<keyword evidence="3" id="KW-1185">Reference proteome</keyword>
<dbReference type="SUPFAM" id="SSF52540">
    <property type="entry name" value="P-loop containing nucleoside triphosphate hydrolases"/>
    <property type="match status" value="1"/>
</dbReference>
<evidence type="ECO:0000313" key="2">
    <source>
        <dbReference type="EMBL" id="MBD2182250.1"/>
    </source>
</evidence>
<dbReference type="PANTHER" id="PTHR46844:SF1">
    <property type="entry name" value="SLR5058 PROTEIN"/>
    <property type="match status" value="1"/>
</dbReference>
<dbReference type="Pfam" id="PF05729">
    <property type="entry name" value="NACHT"/>
    <property type="match status" value="1"/>
</dbReference>
<dbReference type="RefSeq" id="WP_190465061.1">
    <property type="nucleotide sequence ID" value="NZ_JACJPW010000033.1"/>
</dbReference>
<dbReference type="Proteomes" id="UP000641646">
    <property type="component" value="Unassembled WGS sequence"/>
</dbReference>
<sequence length="786" mass="91010">MARQSLWASEQGIKEAKKAFSRMGWTQQQLAEEVNCKSRQPIWKFFKGKPIERHIFTEICFQLDLNWEEIAAPEPSDLNRNHSTNIDTLVQEIRDKVRPSIQQKCGTMRVLDMTQPISLTDIYTNVNILEQIAGRRRLTIAQLLQVFDPESQNFDRFGLSRITKERVPGLKAVESYPKLMVLGKPGSGKTTFLKYLAIQCCLSNFFKNLVPIFITLREFAEAKNQLNYPEFIADILSHCGVTATQIFELLKQGKTLILLDGLDEVRDEDANRVIKQTQEFSDLYYNNHFVITCRIAAREYTFEKFTEVEVADFNQQQIKAFATKWFQIKENLSSTFAAVEEASERITADRFMEQLQSNPSIRELATNPLLLTLLCLEFEDAGDFPCDRAELYKRGIATLLRKWDAKRGIVRDRVYQKLSVQRKKDLLSQIALNTFERKDYFFKQQIAEAYIADFIRNLPDAQGDTESLHLDSEAVLKSLEAQHGILVERARGIYSFSHLTFHEYFTARKIATSSDPPALEKSLQNLVCHITDKYWREVFLLAAGMLQPADYLLQLMKKQVDRLVAADQKLQEFLIWVREKSLSVAVPYKPAAVRAFYFNLAYDRHPQMNPIDYRDPELIRALDPSLFILVILGNIRALDVGLDDLLALTCDRSRNLDLAHYPYPFKGAFFLACDRALSLEPKLGEALQELKNLLPNPDADLWIFKQWWEVNSQAWIEQLKAVIVKHRNICHDWQFSKQQKRLLHDYYNANKLLVECLNSDCYVSRKVRQEIEDTLLLPIADGQTIR</sequence>
<dbReference type="InterPro" id="IPR027417">
    <property type="entry name" value="P-loop_NTPase"/>
</dbReference>
<comment type="caution">
    <text evidence="2">The sequence shown here is derived from an EMBL/GenBank/DDBJ whole genome shotgun (WGS) entry which is preliminary data.</text>
</comment>
<accession>A0A926VEP8</accession>
<name>A0A926VEP8_9CYAN</name>
<evidence type="ECO:0000313" key="3">
    <source>
        <dbReference type="Proteomes" id="UP000641646"/>
    </source>
</evidence>
<proteinExistence type="predicted"/>
<dbReference type="InterPro" id="IPR054501">
    <property type="entry name" value="NCH2"/>
</dbReference>
<dbReference type="AlphaFoldDB" id="A0A926VEP8"/>
<dbReference type="Pfam" id="PF22727">
    <property type="entry name" value="NCH2"/>
    <property type="match status" value="1"/>
</dbReference>
<evidence type="ECO:0000259" key="1">
    <source>
        <dbReference type="PROSITE" id="PS50837"/>
    </source>
</evidence>
<dbReference type="InterPro" id="IPR007111">
    <property type="entry name" value="NACHT_NTPase"/>
</dbReference>
<dbReference type="PROSITE" id="PS50837">
    <property type="entry name" value="NACHT"/>
    <property type="match status" value="1"/>
</dbReference>
<reference evidence="2" key="2">
    <citation type="submission" date="2020-08" db="EMBL/GenBank/DDBJ databases">
        <authorList>
            <person name="Chen M."/>
            <person name="Teng W."/>
            <person name="Zhao L."/>
            <person name="Hu C."/>
            <person name="Zhou Y."/>
            <person name="Han B."/>
            <person name="Song L."/>
            <person name="Shu W."/>
        </authorList>
    </citation>
    <scope>NUCLEOTIDE SEQUENCE</scope>
    <source>
        <strain evidence="2">FACHB-1375</strain>
    </source>
</reference>
<protein>
    <submittedName>
        <fullName evidence="2">NACHT domain-containing NTPase</fullName>
    </submittedName>
</protein>
<dbReference type="Gene3D" id="3.40.50.300">
    <property type="entry name" value="P-loop containing nucleotide triphosphate hydrolases"/>
    <property type="match status" value="1"/>
</dbReference>